<evidence type="ECO:0000256" key="1">
    <source>
        <dbReference type="SAM" id="MobiDB-lite"/>
    </source>
</evidence>
<feature type="compositionally biased region" description="Polar residues" evidence="1">
    <location>
        <begin position="268"/>
        <end position="284"/>
    </location>
</feature>
<evidence type="ECO:0000313" key="3">
    <source>
        <dbReference type="Proteomes" id="UP000735302"/>
    </source>
</evidence>
<dbReference type="AlphaFoldDB" id="A0AAV3YXN8"/>
<dbReference type="Proteomes" id="UP000735302">
    <property type="component" value="Unassembled WGS sequence"/>
</dbReference>
<feature type="region of interest" description="Disordered" evidence="1">
    <location>
        <begin position="263"/>
        <end position="284"/>
    </location>
</feature>
<keyword evidence="3" id="KW-1185">Reference proteome</keyword>
<organism evidence="2 3">
    <name type="scientific">Plakobranchus ocellatus</name>
    <dbReference type="NCBI Taxonomy" id="259542"/>
    <lineage>
        <taxon>Eukaryota</taxon>
        <taxon>Metazoa</taxon>
        <taxon>Spiralia</taxon>
        <taxon>Lophotrochozoa</taxon>
        <taxon>Mollusca</taxon>
        <taxon>Gastropoda</taxon>
        <taxon>Heterobranchia</taxon>
        <taxon>Euthyneura</taxon>
        <taxon>Panpulmonata</taxon>
        <taxon>Sacoglossa</taxon>
        <taxon>Placobranchoidea</taxon>
        <taxon>Plakobranchidae</taxon>
        <taxon>Plakobranchus</taxon>
    </lineage>
</organism>
<feature type="compositionally biased region" description="Polar residues" evidence="1">
    <location>
        <begin position="41"/>
        <end position="66"/>
    </location>
</feature>
<protein>
    <submittedName>
        <fullName evidence="2">Uncharacterized protein</fullName>
    </submittedName>
</protein>
<feature type="region of interest" description="Disordered" evidence="1">
    <location>
        <begin position="1"/>
        <end position="81"/>
    </location>
</feature>
<comment type="caution">
    <text evidence="2">The sequence shown here is derived from an EMBL/GenBank/DDBJ whole genome shotgun (WGS) entry which is preliminary data.</text>
</comment>
<dbReference type="EMBL" id="BLXT01001763">
    <property type="protein sequence ID" value="GFN87644.1"/>
    <property type="molecule type" value="Genomic_DNA"/>
</dbReference>
<feature type="compositionally biased region" description="Basic and acidic residues" evidence="1">
    <location>
        <begin position="22"/>
        <end position="36"/>
    </location>
</feature>
<evidence type="ECO:0000313" key="2">
    <source>
        <dbReference type="EMBL" id="GFN87644.1"/>
    </source>
</evidence>
<reference evidence="2 3" key="1">
    <citation type="journal article" date="2021" name="Elife">
        <title>Chloroplast acquisition without the gene transfer in kleptoplastic sea slugs, Plakobranchus ocellatus.</title>
        <authorList>
            <person name="Maeda T."/>
            <person name="Takahashi S."/>
            <person name="Yoshida T."/>
            <person name="Shimamura S."/>
            <person name="Takaki Y."/>
            <person name="Nagai Y."/>
            <person name="Toyoda A."/>
            <person name="Suzuki Y."/>
            <person name="Arimoto A."/>
            <person name="Ishii H."/>
            <person name="Satoh N."/>
            <person name="Nishiyama T."/>
            <person name="Hasebe M."/>
            <person name="Maruyama T."/>
            <person name="Minagawa J."/>
            <person name="Obokata J."/>
            <person name="Shigenobu S."/>
        </authorList>
    </citation>
    <scope>NUCLEOTIDE SEQUENCE [LARGE SCALE GENOMIC DNA]</scope>
</reference>
<gene>
    <name evidence="2" type="ORF">PoB_001415000</name>
</gene>
<name>A0AAV3YXN8_9GAST</name>
<accession>A0AAV3YXN8</accession>
<proteinExistence type="predicted"/>
<sequence length="351" mass="39498">MEVRRREPGVMIRQRLQNLRDQVVHGRRDSSEDRGHGYARSKSQPPSQYRSKLHSNSSMSQLSTPVSECSEEKSSSHSGHQHQCIDDISVHTHDIRLSGCRENLSLRKDVLPQTLWKSRDSLFAPPARDLISRSKERLNRSNDRLYGSAESLSKDKRSASLDLCQSESKDRACNSSVMSSTSNPRQNSNIKDLHHQEYPVGQHLHFAAQKSISSLAGTSEASHINKRMNCGHEHDAAARFFSSNSPQHDSASHPWHQVNQFVHRARSSSEQSTPSPFERSSSPGPSFFAYSNSSAEGIKISSSFCGPSLLERQPHQQQLSRSMDQLSTEVDNLVIMKGWVRSLISKFQEQP</sequence>